<keyword evidence="3" id="KW-0808">Transferase</keyword>
<evidence type="ECO:0000313" key="10">
    <source>
        <dbReference type="EMBL" id="KAF6753947.1"/>
    </source>
</evidence>
<dbReference type="GO" id="GO:0004674">
    <property type="term" value="F:protein serine/threonine kinase activity"/>
    <property type="evidence" value="ECO:0007669"/>
    <property type="project" value="UniProtKB-KW"/>
</dbReference>
<accession>A0A8H6M7B9</accession>
<dbReference type="InterPro" id="IPR011009">
    <property type="entry name" value="Kinase-like_dom_sf"/>
</dbReference>
<keyword evidence="6" id="KW-0067">ATP-binding</keyword>
<keyword evidence="4" id="KW-0547">Nucleotide-binding</keyword>
<dbReference type="AlphaFoldDB" id="A0A8H6M7B9"/>
<keyword evidence="2" id="KW-0723">Serine/threonine-protein kinase</keyword>
<dbReference type="GO" id="GO:0050684">
    <property type="term" value="P:regulation of mRNA processing"/>
    <property type="evidence" value="ECO:0007669"/>
    <property type="project" value="TreeGrafter"/>
</dbReference>
<evidence type="ECO:0000256" key="2">
    <source>
        <dbReference type="ARBA" id="ARBA00022527"/>
    </source>
</evidence>
<comment type="caution">
    <text evidence="10">The sequence shown here is derived from an EMBL/GenBank/DDBJ whole genome shotgun (WGS) entry which is preliminary data.</text>
</comment>
<dbReference type="SUPFAM" id="SSF56112">
    <property type="entry name" value="Protein kinase-like (PK-like)"/>
    <property type="match status" value="1"/>
</dbReference>
<protein>
    <recommendedName>
        <fullName evidence="1">non-specific serine/threonine protein kinase</fullName>
        <ecNumber evidence="1">2.7.11.1</ecNumber>
    </recommendedName>
</protein>
<feature type="compositionally biased region" description="Basic and acidic residues" evidence="9">
    <location>
        <begin position="149"/>
        <end position="158"/>
    </location>
</feature>
<evidence type="ECO:0000256" key="5">
    <source>
        <dbReference type="ARBA" id="ARBA00022777"/>
    </source>
</evidence>
<dbReference type="Gene3D" id="1.10.510.10">
    <property type="entry name" value="Transferase(Phosphotransferase) domain 1"/>
    <property type="match status" value="1"/>
</dbReference>
<feature type="compositionally biased region" description="Basic and acidic residues" evidence="9">
    <location>
        <begin position="124"/>
        <end position="138"/>
    </location>
</feature>
<dbReference type="Proteomes" id="UP000521943">
    <property type="component" value="Unassembled WGS sequence"/>
</dbReference>
<proteinExistence type="predicted"/>
<evidence type="ECO:0000256" key="9">
    <source>
        <dbReference type="SAM" id="MobiDB-lite"/>
    </source>
</evidence>
<dbReference type="PANTHER" id="PTHR47634:SF9">
    <property type="entry name" value="PROTEIN KINASE DOMAIN-CONTAINING PROTEIN-RELATED"/>
    <property type="match status" value="1"/>
</dbReference>
<dbReference type="EC" id="2.7.11.1" evidence="1"/>
<evidence type="ECO:0000256" key="7">
    <source>
        <dbReference type="ARBA" id="ARBA00047899"/>
    </source>
</evidence>
<keyword evidence="11" id="KW-1185">Reference proteome</keyword>
<evidence type="ECO:0000256" key="4">
    <source>
        <dbReference type="ARBA" id="ARBA00022741"/>
    </source>
</evidence>
<evidence type="ECO:0000256" key="3">
    <source>
        <dbReference type="ARBA" id="ARBA00022679"/>
    </source>
</evidence>
<evidence type="ECO:0000256" key="8">
    <source>
        <dbReference type="ARBA" id="ARBA00048679"/>
    </source>
</evidence>
<comment type="catalytic activity">
    <reaction evidence="7">
        <text>L-threonyl-[protein] + ATP = O-phospho-L-threonyl-[protein] + ADP + H(+)</text>
        <dbReference type="Rhea" id="RHEA:46608"/>
        <dbReference type="Rhea" id="RHEA-COMP:11060"/>
        <dbReference type="Rhea" id="RHEA-COMP:11605"/>
        <dbReference type="ChEBI" id="CHEBI:15378"/>
        <dbReference type="ChEBI" id="CHEBI:30013"/>
        <dbReference type="ChEBI" id="CHEBI:30616"/>
        <dbReference type="ChEBI" id="CHEBI:61977"/>
        <dbReference type="ChEBI" id="CHEBI:456216"/>
        <dbReference type="EC" id="2.7.11.1"/>
    </reaction>
</comment>
<evidence type="ECO:0000256" key="6">
    <source>
        <dbReference type="ARBA" id="ARBA00022840"/>
    </source>
</evidence>
<name>A0A8H6M7B9_9AGAR</name>
<dbReference type="InterPro" id="IPR051334">
    <property type="entry name" value="SRPK"/>
</dbReference>
<dbReference type="PANTHER" id="PTHR47634">
    <property type="entry name" value="PROTEIN KINASE DOMAIN-CONTAINING PROTEIN-RELATED"/>
    <property type="match status" value="1"/>
</dbReference>
<reference evidence="10 11" key="1">
    <citation type="submission" date="2020-07" db="EMBL/GenBank/DDBJ databases">
        <title>Comparative genomics of pyrophilous fungi reveals a link between fire events and developmental genes.</title>
        <authorList>
            <consortium name="DOE Joint Genome Institute"/>
            <person name="Steindorff A.S."/>
            <person name="Carver A."/>
            <person name="Calhoun S."/>
            <person name="Stillman K."/>
            <person name="Liu H."/>
            <person name="Lipzen A."/>
            <person name="Pangilinan J."/>
            <person name="Labutti K."/>
            <person name="Bruns T.D."/>
            <person name="Grigoriev I.V."/>
        </authorList>
    </citation>
    <scope>NUCLEOTIDE SEQUENCE [LARGE SCALE GENOMIC DNA]</scope>
    <source>
        <strain evidence="10 11">CBS 144469</strain>
    </source>
</reference>
<evidence type="ECO:0000256" key="1">
    <source>
        <dbReference type="ARBA" id="ARBA00012513"/>
    </source>
</evidence>
<dbReference type="GO" id="GO:0005634">
    <property type="term" value="C:nucleus"/>
    <property type="evidence" value="ECO:0007669"/>
    <property type="project" value="TreeGrafter"/>
</dbReference>
<evidence type="ECO:0000313" key="11">
    <source>
        <dbReference type="Proteomes" id="UP000521943"/>
    </source>
</evidence>
<feature type="non-terminal residue" evidence="10">
    <location>
        <position position="261"/>
    </location>
</feature>
<dbReference type="EMBL" id="JACGCI010000036">
    <property type="protein sequence ID" value="KAF6753947.1"/>
    <property type="molecule type" value="Genomic_DNA"/>
</dbReference>
<feature type="region of interest" description="Disordered" evidence="9">
    <location>
        <begin position="124"/>
        <end position="200"/>
    </location>
</feature>
<sequence>LFELITGGDYLFDPASGTWYGKDDDHIAQIMELLGEIPKSIAFSRKYSSEFFNRKGELRHINRLRYWPLDAVLHDKYLFPKLDAEALGSFLLPMVRLHPDRRAKASELVHHNWLDGVVREGWEAERDKRKREGEERSRTRSRGRGGVGDLHEANDGLHAHGTGAGVPVIQAPQPGAGAGGAPVLHAPPVPHGAGGLTRSAPQHTKSARWVDGMCVYPLDVVGSLFRFDSWVSGWVAMGVGARAIEETSSRKRRRRRRRLTE</sequence>
<dbReference type="GO" id="GO:0005737">
    <property type="term" value="C:cytoplasm"/>
    <property type="evidence" value="ECO:0007669"/>
    <property type="project" value="TreeGrafter"/>
</dbReference>
<dbReference type="GO" id="GO:0000245">
    <property type="term" value="P:spliceosomal complex assembly"/>
    <property type="evidence" value="ECO:0007669"/>
    <property type="project" value="TreeGrafter"/>
</dbReference>
<comment type="catalytic activity">
    <reaction evidence="8">
        <text>L-seryl-[protein] + ATP = O-phospho-L-seryl-[protein] + ADP + H(+)</text>
        <dbReference type="Rhea" id="RHEA:17989"/>
        <dbReference type="Rhea" id="RHEA-COMP:9863"/>
        <dbReference type="Rhea" id="RHEA-COMP:11604"/>
        <dbReference type="ChEBI" id="CHEBI:15378"/>
        <dbReference type="ChEBI" id="CHEBI:29999"/>
        <dbReference type="ChEBI" id="CHEBI:30616"/>
        <dbReference type="ChEBI" id="CHEBI:83421"/>
        <dbReference type="ChEBI" id="CHEBI:456216"/>
        <dbReference type="EC" id="2.7.11.1"/>
    </reaction>
</comment>
<dbReference type="OrthoDB" id="2649at2759"/>
<keyword evidence="5" id="KW-0418">Kinase</keyword>
<organism evidence="10 11">
    <name type="scientific">Ephemerocybe angulata</name>
    <dbReference type="NCBI Taxonomy" id="980116"/>
    <lineage>
        <taxon>Eukaryota</taxon>
        <taxon>Fungi</taxon>
        <taxon>Dikarya</taxon>
        <taxon>Basidiomycota</taxon>
        <taxon>Agaricomycotina</taxon>
        <taxon>Agaricomycetes</taxon>
        <taxon>Agaricomycetidae</taxon>
        <taxon>Agaricales</taxon>
        <taxon>Agaricineae</taxon>
        <taxon>Psathyrellaceae</taxon>
        <taxon>Ephemerocybe</taxon>
    </lineage>
</organism>
<dbReference type="GO" id="GO:0005524">
    <property type="term" value="F:ATP binding"/>
    <property type="evidence" value="ECO:0007669"/>
    <property type="project" value="UniProtKB-KW"/>
</dbReference>
<feature type="compositionally biased region" description="Low complexity" evidence="9">
    <location>
        <begin position="170"/>
        <end position="184"/>
    </location>
</feature>
<gene>
    <name evidence="10" type="ORF">DFP72DRAFT_900082</name>
</gene>